<evidence type="ECO:0000256" key="2">
    <source>
        <dbReference type="ARBA" id="ARBA00005568"/>
    </source>
</evidence>
<dbReference type="InterPro" id="IPR005000">
    <property type="entry name" value="Aldolase/citrate-lyase_domain"/>
</dbReference>
<reference evidence="6 7" key="1">
    <citation type="submission" date="2024-02" db="EMBL/GenBank/DDBJ databases">
        <title>Complete genome sequence of Pelagibacterium nitratireducens ZH15.</title>
        <authorList>
            <person name="Zhao L.H."/>
        </authorList>
    </citation>
    <scope>NUCLEOTIDE SEQUENCE [LARGE SCALE GENOMIC DNA]</scope>
    <source>
        <strain evidence="6 7">ZH15</strain>
    </source>
</reference>
<dbReference type="GO" id="GO:0016829">
    <property type="term" value="F:lyase activity"/>
    <property type="evidence" value="ECO:0007669"/>
    <property type="project" value="UniProtKB-KW"/>
</dbReference>
<dbReference type="RefSeq" id="WP_338607481.1">
    <property type="nucleotide sequence ID" value="NZ_CP146275.1"/>
</dbReference>
<gene>
    <name evidence="6" type="ORF">V6617_13480</name>
</gene>
<organism evidence="6 7">
    <name type="scientific">Pelagibacterium nitratireducens</name>
    <dbReference type="NCBI Taxonomy" id="1046114"/>
    <lineage>
        <taxon>Bacteria</taxon>
        <taxon>Pseudomonadati</taxon>
        <taxon>Pseudomonadota</taxon>
        <taxon>Alphaproteobacteria</taxon>
        <taxon>Hyphomicrobiales</taxon>
        <taxon>Devosiaceae</taxon>
        <taxon>Pelagibacterium</taxon>
    </lineage>
</organism>
<keyword evidence="7" id="KW-1185">Reference proteome</keyword>
<dbReference type="InterPro" id="IPR040442">
    <property type="entry name" value="Pyrv_kinase-like_dom_sf"/>
</dbReference>
<dbReference type="PANTHER" id="PTHR32308:SF10">
    <property type="entry name" value="CITRATE LYASE SUBUNIT BETA"/>
    <property type="match status" value="1"/>
</dbReference>
<dbReference type="PANTHER" id="PTHR32308">
    <property type="entry name" value="LYASE BETA SUBUNIT, PUTATIVE (AFU_ORTHOLOGUE AFUA_4G13030)-RELATED"/>
    <property type="match status" value="1"/>
</dbReference>
<dbReference type="Gene3D" id="3.20.20.60">
    <property type="entry name" value="Phosphoenolpyruvate-binding domains"/>
    <property type="match status" value="1"/>
</dbReference>
<dbReference type="InterPro" id="IPR011206">
    <property type="entry name" value="Citrate_lyase_beta/mcl1/mcl2"/>
</dbReference>
<keyword evidence="6" id="KW-0456">Lyase</keyword>
<evidence type="ECO:0000256" key="3">
    <source>
        <dbReference type="ARBA" id="ARBA00022723"/>
    </source>
</evidence>
<comment type="similarity">
    <text evidence="2">Belongs to the HpcH/HpaI aldolase family.</text>
</comment>
<comment type="cofactor">
    <cofactor evidence="1">
        <name>Mg(2+)</name>
        <dbReference type="ChEBI" id="CHEBI:18420"/>
    </cofactor>
</comment>
<evidence type="ECO:0000259" key="5">
    <source>
        <dbReference type="Pfam" id="PF03328"/>
    </source>
</evidence>
<evidence type="ECO:0000256" key="4">
    <source>
        <dbReference type="ARBA" id="ARBA00022842"/>
    </source>
</evidence>
<evidence type="ECO:0000256" key="1">
    <source>
        <dbReference type="ARBA" id="ARBA00001946"/>
    </source>
</evidence>
<dbReference type="Pfam" id="PF03328">
    <property type="entry name" value="HpcH_HpaI"/>
    <property type="match status" value="1"/>
</dbReference>
<protein>
    <submittedName>
        <fullName evidence="6">CoA ester lyase</fullName>
    </submittedName>
</protein>
<accession>A0ABZ2I213</accession>
<feature type="domain" description="HpcH/HpaI aldolase/citrate lyase" evidence="5">
    <location>
        <begin position="13"/>
        <end position="230"/>
    </location>
</feature>
<dbReference type="PIRSF" id="PIRSF015582">
    <property type="entry name" value="Cit_lyase_B"/>
    <property type="match status" value="1"/>
</dbReference>
<name>A0ABZ2I213_9HYPH</name>
<sequence length="291" mass="31535">MDKTRLELAAKWRALMYVPAHVDKFHQKAAHVGADAIIFDLEDAVPAAQKEEARHKLPQAAALVRETGNSVLVRINREIEWGIADIEAALAANADAVVVAKVEGPAHLTLLADYLDRHESRFERSHPLYLLPLVESLDAFWMMREIAGASDRVIGMAMGGEDIAAQIHAASGEDTLAWPRQQMIFAAATAGIAPFGLMGSIADFADPENVLRVARNSRRYGFWGATCIHPKQVGPIKTAFAPTEAEIADARQIVEALEAATRAGRGAVEVNGRMIDAPVAARARRIVALAR</sequence>
<evidence type="ECO:0000313" key="6">
    <source>
        <dbReference type="EMBL" id="WWT32016.1"/>
    </source>
</evidence>
<dbReference type="InterPro" id="IPR015813">
    <property type="entry name" value="Pyrv/PenolPyrv_kinase-like_dom"/>
</dbReference>
<dbReference type="EMBL" id="CP146275">
    <property type="protein sequence ID" value="WWT32016.1"/>
    <property type="molecule type" value="Genomic_DNA"/>
</dbReference>
<dbReference type="SUPFAM" id="SSF51621">
    <property type="entry name" value="Phosphoenolpyruvate/pyruvate domain"/>
    <property type="match status" value="1"/>
</dbReference>
<dbReference type="Proteomes" id="UP001369958">
    <property type="component" value="Chromosome"/>
</dbReference>
<keyword evidence="3" id="KW-0479">Metal-binding</keyword>
<keyword evidence="4" id="KW-0460">Magnesium</keyword>
<evidence type="ECO:0000313" key="7">
    <source>
        <dbReference type="Proteomes" id="UP001369958"/>
    </source>
</evidence>
<proteinExistence type="inferred from homology"/>